<name>A0A8J3K7I9_9ACTN</name>
<dbReference type="PANTHER" id="PTHR30061:SF50">
    <property type="entry name" value="MALTOSE_MALTODEXTRIN-BINDING PERIPLASMIC PROTEIN"/>
    <property type="match status" value="1"/>
</dbReference>
<dbReference type="Gene3D" id="3.40.190.10">
    <property type="entry name" value="Periplasmic binding protein-like II"/>
    <property type="match status" value="2"/>
</dbReference>
<proteinExistence type="inferred from homology"/>
<feature type="signal peptide" evidence="4">
    <location>
        <begin position="1"/>
        <end position="23"/>
    </location>
</feature>
<keyword evidence="3 4" id="KW-0732">Signal</keyword>
<keyword evidence="2" id="KW-0813">Transport</keyword>
<dbReference type="Pfam" id="PF01547">
    <property type="entry name" value="SBP_bac_1"/>
    <property type="match status" value="1"/>
</dbReference>
<dbReference type="PANTHER" id="PTHR30061">
    <property type="entry name" value="MALTOSE-BINDING PERIPLASMIC PROTEIN"/>
    <property type="match status" value="1"/>
</dbReference>
<organism evidence="5 6">
    <name type="scientific">Catellatospora chokoriensis</name>
    <dbReference type="NCBI Taxonomy" id="310353"/>
    <lineage>
        <taxon>Bacteria</taxon>
        <taxon>Bacillati</taxon>
        <taxon>Actinomycetota</taxon>
        <taxon>Actinomycetes</taxon>
        <taxon>Micromonosporales</taxon>
        <taxon>Micromonosporaceae</taxon>
        <taxon>Catellatospora</taxon>
    </lineage>
</organism>
<dbReference type="AlphaFoldDB" id="A0A8J3K7I9"/>
<gene>
    <name evidence="5" type="ORF">Cch02nite_80350</name>
</gene>
<sequence>MFRTHGPRRLLVTALAAGLLATAACTPGEQSAPLASPGVEASGEVELWHFFTDREANAIAEIVKDFEAKHPKVKVTVKGGQDDTKMLQAIGAGQGPDVGLSYSTDIVGKFCSSGAWTDLTPYLQRDGIDLKRYPEVIRSYTEFRGKRCAMPFLADVYGLYYNKKIFAEAGVAGPPKTLAELTELAKKLTVRKPDGTIERAGFLPSFGFYENSPSHLAPTVGANWLNADGTSAIGSDPKWQELIRWQKDLVDWYGYDKLEKFRAGLGDEWSADNAFHKGKVAMNVDGEWRMAFLRDQAKDVSFGVAPLPVADPARYGGGYVTGNVIGVSRTAKNNEAAWALVRFLTTETAAIVKLSNGIRNVPSTTDALTSTELVVDPEFQVFLDIFAHPATVTTPPSAIGAAYQEELSGFLQSYQAGTTTDLAGGLKKVDQQIDNLVKLAG</sequence>
<comment type="similarity">
    <text evidence="1">Belongs to the bacterial solute-binding protein 1 family.</text>
</comment>
<dbReference type="GO" id="GO:0015768">
    <property type="term" value="P:maltose transport"/>
    <property type="evidence" value="ECO:0007669"/>
    <property type="project" value="TreeGrafter"/>
</dbReference>
<evidence type="ECO:0000256" key="1">
    <source>
        <dbReference type="ARBA" id="ARBA00008520"/>
    </source>
</evidence>
<dbReference type="PROSITE" id="PS51257">
    <property type="entry name" value="PROKAR_LIPOPROTEIN"/>
    <property type="match status" value="1"/>
</dbReference>
<dbReference type="GO" id="GO:0055052">
    <property type="term" value="C:ATP-binding cassette (ABC) transporter complex, substrate-binding subunit-containing"/>
    <property type="evidence" value="ECO:0007669"/>
    <property type="project" value="TreeGrafter"/>
</dbReference>
<dbReference type="Proteomes" id="UP000619293">
    <property type="component" value="Unassembled WGS sequence"/>
</dbReference>
<evidence type="ECO:0000256" key="3">
    <source>
        <dbReference type="ARBA" id="ARBA00022729"/>
    </source>
</evidence>
<comment type="caution">
    <text evidence="5">The sequence shown here is derived from an EMBL/GenBank/DDBJ whole genome shotgun (WGS) entry which is preliminary data.</text>
</comment>
<dbReference type="RefSeq" id="WP_239121059.1">
    <property type="nucleotide sequence ID" value="NZ_BAAALB010000001.1"/>
</dbReference>
<dbReference type="CDD" id="cd14748">
    <property type="entry name" value="PBP2_UgpB"/>
    <property type="match status" value="1"/>
</dbReference>
<evidence type="ECO:0000256" key="2">
    <source>
        <dbReference type="ARBA" id="ARBA00022448"/>
    </source>
</evidence>
<feature type="chain" id="PRO_5038886093" evidence="4">
    <location>
        <begin position="24"/>
        <end position="441"/>
    </location>
</feature>
<dbReference type="InterPro" id="IPR006059">
    <property type="entry name" value="SBP"/>
</dbReference>
<accession>A0A8J3K7I9</accession>
<evidence type="ECO:0000313" key="6">
    <source>
        <dbReference type="Proteomes" id="UP000619293"/>
    </source>
</evidence>
<dbReference type="EMBL" id="BONG01000105">
    <property type="protein sequence ID" value="GIF94591.1"/>
    <property type="molecule type" value="Genomic_DNA"/>
</dbReference>
<reference evidence="5 6" key="1">
    <citation type="submission" date="2021-01" db="EMBL/GenBank/DDBJ databases">
        <title>Whole genome shotgun sequence of Catellatospora chokoriensis NBRC 107358.</title>
        <authorList>
            <person name="Komaki H."/>
            <person name="Tamura T."/>
        </authorList>
    </citation>
    <scope>NUCLEOTIDE SEQUENCE [LARGE SCALE GENOMIC DNA]</scope>
    <source>
        <strain evidence="5 6">NBRC 107358</strain>
    </source>
</reference>
<keyword evidence="6" id="KW-1185">Reference proteome</keyword>
<dbReference type="GO" id="GO:0042956">
    <property type="term" value="P:maltodextrin transmembrane transport"/>
    <property type="evidence" value="ECO:0007669"/>
    <property type="project" value="TreeGrafter"/>
</dbReference>
<evidence type="ECO:0000256" key="4">
    <source>
        <dbReference type="SAM" id="SignalP"/>
    </source>
</evidence>
<evidence type="ECO:0000313" key="5">
    <source>
        <dbReference type="EMBL" id="GIF94591.1"/>
    </source>
</evidence>
<protein>
    <submittedName>
        <fullName evidence="5">Sugar ABC transporter substrate-binding protein</fullName>
    </submittedName>
</protein>
<dbReference type="GO" id="GO:1901982">
    <property type="term" value="F:maltose binding"/>
    <property type="evidence" value="ECO:0007669"/>
    <property type="project" value="TreeGrafter"/>
</dbReference>
<dbReference type="SUPFAM" id="SSF53850">
    <property type="entry name" value="Periplasmic binding protein-like II"/>
    <property type="match status" value="1"/>
</dbReference>